<keyword evidence="3" id="KW-0472">Membrane</keyword>
<gene>
    <name evidence="5" type="ORF">GOCE00092_LOCUS22838</name>
</gene>
<dbReference type="Pfam" id="PF13639">
    <property type="entry name" value="zf-RING_2"/>
    <property type="match status" value="1"/>
</dbReference>
<dbReference type="InterPro" id="IPR001841">
    <property type="entry name" value="Znf_RING"/>
</dbReference>
<dbReference type="InterPro" id="IPR051826">
    <property type="entry name" value="E3_ubiquitin-ligase_domain"/>
</dbReference>
<keyword evidence="1" id="KW-0479">Metal-binding</keyword>
<feature type="compositionally biased region" description="Polar residues" evidence="2">
    <location>
        <begin position="154"/>
        <end position="169"/>
    </location>
</feature>
<feature type="transmembrane region" description="Helical" evidence="3">
    <location>
        <begin position="47"/>
        <end position="68"/>
    </location>
</feature>
<dbReference type="GO" id="GO:0006511">
    <property type="term" value="P:ubiquitin-dependent protein catabolic process"/>
    <property type="evidence" value="ECO:0007669"/>
    <property type="project" value="TreeGrafter"/>
</dbReference>
<organism evidence="5">
    <name type="scientific">Grammatophora oceanica</name>
    <dbReference type="NCBI Taxonomy" id="210454"/>
    <lineage>
        <taxon>Eukaryota</taxon>
        <taxon>Sar</taxon>
        <taxon>Stramenopiles</taxon>
        <taxon>Ochrophyta</taxon>
        <taxon>Bacillariophyta</taxon>
        <taxon>Fragilariophyceae</taxon>
        <taxon>Fragilariophycidae</taxon>
        <taxon>Rhabdonematales</taxon>
        <taxon>Grammatophoraceae</taxon>
        <taxon>Grammatophora</taxon>
    </lineage>
</organism>
<dbReference type="Gene3D" id="3.30.40.10">
    <property type="entry name" value="Zinc/RING finger domain, C3HC4 (zinc finger)"/>
    <property type="match status" value="1"/>
</dbReference>
<keyword evidence="1" id="KW-0862">Zinc</keyword>
<evidence type="ECO:0000256" key="3">
    <source>
        <dbReference type="SAM" id="Phobius"/>
    </source>
</evidence>
<dbReference type="GO" id="GO:0008270">
    <property type="term" value="F:zinc ion binding"/>
    <property type="evidence" value="ECO:0007669"/>
    <property type="project" value="UniProtKB-KW"/>
</dbReference>
<evidence type="ECO:0000256" key="1">
    <source>
        <dbReference type="PROSITE-ProRule" id="PRU00175"/>
    </source>
</evidence>
<keyword evidence="3" id="KW-1133">Transmembrane helix</keyword>
<dbReference type="PROSITE" id="PS50089">
    <property type="entry name" value="ZF_RING_2"/>
    <property type="match status" value="1"/>
</dbReference>
<dbReference type="PANTHER" id="PTHR22765">
    <property type="entry name" value="RING FINGER AND PROTEASE ASSOCIATED DOMAIN-CONTAINING"/>
    <property type="match status" value="1"/>
</dbReference>
<dbReference type="AlphaFoldDB" id="A0A7S1VM96"/>
<evidence type="ECO:0000256" key="2">
    <source>
        <dbReference type="SAM" id="MobiDB-lite"/>
    </source>
</evidence>
<accession>A0A7S1VM96</accession>
<feature type="region of interest" description="Disordered" evidence="2">
    <location>
        <begin position="133"/>
        <end position="170"/>
    </location>
</feature>
<name>A0A7S1VM96_9STRA</name>
<protein>
    <recommendedName>
        <fullName evidence="4">RING-type domain-containing protein</fullName>
    </recommendedName>
</protein>
<feature type="domain" description="RING-type" evidence="4">
    <location>
        <begin position="265"/>
        <end position="312"/>
    </location>
</feature>
<dbReference type="EMBL" id="HBGK01043541">
    <property type="protein sequence ID" value="CAD9303176.1"/>
    <property type="molecule type" value="Transcribed_RNA"/>
</dbReference>
<evidence type="ECO:0000313" key="5">
    <source>
        <dbReference type="EMBL" id="CAD9303176.1"/>
    </source>
</evidence>
<dbReference type="InterPro" id="IPR013083">
    <property type="entry name" value="Znf_RING/FYVE/PHD"/>
</dbReference>
<dbReference type="GO" id="GO:0061630">
    <property type="term" value="F:ubiquitin protein ligase activity"/>
    <property type="evidence" value="ECO:0007669"/>
    <property type="project" value="TreeGrafter"/>
</dbReference>
<dbReference type="SUPFAM" id="SSF57850">
    <property type="entry name" value="RING/U-box"/>
    <property type="match status" value="1"/>
</dbReference>
<keyword evidence="1" id="KW-0863">Zinc-finger</keyword>
<feature type="compositionally biased region" description="Basic and acidic residues" evidence="2">
    <location>
        <begin position="133"/>
        <end position="151"/>
    </location>
</feature>
<evidence type="ECO:0000259" key="4">
    <source>
        <dbReference type="PROSITE" id="PS50089"/>
    </source>
</evidence>
<reference evidence="5" key="1">
    <citation type="submission" date="2021-01" db="EMBL/GenBank/DDBJ databases">
        <authorList>
            <person name="Corre E."/>
            <person name="Pelletier E."/>
            <person name="Niang G."/>
            <person name="Scheremetjew M."/>
            <person name="Finn R."/>
            <person name="Kale V."/>
            <person name="Holt S."/>
            <person name="Cochrane G."/>
            <person name="Meng A."/>
            <person name="Brown T."/>
            <person name="Cohen L."/>
        </authorList>
    </citation>
    <scope>NUCLEOTIDE SEQUENCE</scope>
    <source>
        <strain evidence="5">CCMP 410</strain>
    </source>
</reference>
<sequence>MNHQLETDLLVDLIMAENNQHDATVEHRVLSDGEEAPFASSDEFDPVVFWSVNAIWMTVLACLIIFFWKCNGSERLQRWMTHSGESDRIYARTMHRRREAQREARKMSPTQRKNFLERSFQRNKVHMIVEEGDVTRDEQSLDGSFRGKLDPSDDNVNTTNGDPNTSSNDAAVGAEDLVRDPANDVILDMSNNGALEQLDDSHKGDLDGISKGPDGYAAGVDIETGVALVGEGPPSSTGFDTGWLKLRSSSEEDSNEPARRVPNCCAVCLGPYEVGDSVVWSSNPCCSHAFHEDCVVDWFIKMQDGTPCPCCRSDFLPDIEKDIQETKTRRRIRWGAGNAMNVNAVRL</sequence>
<dbReference type="PANTHER" id="PTHR22765:SF450">
    <property type="entry name" value="ERAD-ASSOCIATED E3 UBIQUITIN-PROTEIN LIGASE HRD1"/>
    <property type="match status" value="1"/>
</dbReference>
<proteinExistence type="predicted"/>
<keyword evidence="3" id="KW-0812">Transmembrane</keyword>